<reference evidence="1 2" key="1">
    <citation type="journal article" date="2004" name="J. Bacteriol.">
        <title>Haloviruses HF1 and HF2: evidence for a recent and large recombination event.</title>
        <authorList>
            <person name="Tang S.L."/>
            <person name="Nuttall S."/>
            <person name="Dyall-Smith M."/>
        </authorList>
    </citation>
    <scope>NUCLEOTIDE SEQUENCE [LARGE SCALE GENOMIC DNA]</scope>
</reference>
<accession>Q7TDL6</accession>
<name>Q7TDL6_9CAUD</name>
<keyword evidence="2" id="KW-1185">Reference proteome</keyword>
<dbReference type="RefSeq" id="NP_861614.1">
    <property type="nucleotide sequence ID" value="NC_004927.2"/>
</dbReference>
<dbReference type="Proteomes" id="UP000001309">
    <property type="component" value="Segment"/>
</dbReference>
<sequence>MAVNTDKTGNHVGPDLTKYDWEYCPIGANARDFRLYNYEKCVEIEVYPENDDPEQGYNIVVREFEIVNEGTENERMEDGYPIYSLYAGPWFVEMMSALATAISWVEERNE</sequence>
<protein>
    <submittedName>
        <fullName evidence="1">Uncharacterized protein</fullName>
    </submittedName>
</protein>
<evidence type="ECO:0000313" key="1">
    <source>
        <dbReference type="EMBL" id="AAO61325.1"/>
    </source>
</evidence>
<dbReference type="EMBL" id="AY190604">
    <property type="protein sequence ID" value="AAO61325.1"/>
    <property type="molecule type" value="Genomic_DNA"/>
</dbReference>
<gene>
    <name evidence="1" type="ORF">HfxHF1_195</name>
</gene>
<organism evidence="1 2">
    <name type="scientific">Halophage HF1</name>
    <dbReference type="NCBI Taxonomy" id="2847106"/>
    <lineage>
        <taxon>Viruses</taxon>
        <taxon>Duplodnaviria</taxon>
        <taxon>Heunggongvirae</taxon>
        <taxon>Uroviricota</taxon>
        <taxon>Caudoviricetes</taxon>
        <taxon>Thumleimavirales</taxon>
        <taxon>Hafunaviridae</taxon>
        <taxon>Haloferacalesvirus</taxon>
        <taxon>Haloferacalesvirus moolapense</taxon>
        <taxon>Haloferacalesvirus HF1</taxon>
    </lineage>
</organism>
<dbReference type="GeneID" id="1733838"/>
<evidence type="ECO:0000313" key="2">
    <source>
        <dbReference type="Proteomes" id="UP000001309"/>
    </source>
</evidence>
<proteinExistence type="predicted"/>
<dbReference type="KEGG" id="vg:1733838"/>